<dbReference type="GO" id="GO:0007264">
    <property type="term" value="P:small GTPase-mediated signal transduction"/>
    <property type="evidence" value="ECO:0007669"/>
    <property type="project" value="TreeGrafter"/>
</dbReference>
<dbReference type="AlphaFoldDB" id="A0A401T4N1"/>
<organism evidence="4 5">
    <name type="scientific">Chiloscyllium punctatum</name>
    <name type="common">Brownbanded bambooshark</name>
    <name type="synonym">Hemiscyllium punctatum</name>
    <dbReference type="NCBI Taxonomy" id="137246"/>
    <lineage>
        <taxon>Eukaryota</taxon>
        <taxon>Metazoa</taxon>
        <taxon>Chordata</taxon>
        <taxon>Craniata</taxon>
        <taxon>Vertebrata</taxon>
        <taxon>Chondrichthyes</taxon>
        <taxon>Elasmobranchii</taxon>
        <taxon>Galeomorphii</taxon>
        <taxon>Galeoidea</taxon>
        <taxon>Orectolobiformes</taxon>
        <taxon>Hemiscylliidae</taxon>
        <taxon>Chiloscyllium</taxon>
    </lineage>
</organism>
<feature type="domain" description="Rho-GAP" evidence="3">
    <location>
        <begin position="216"/>
        <end position="423"/>
    </location>
</feature>
<dbReference type="EMBL" id="BEZZ01001021">
    <property type="protein sequence ID" value="GCC37577.1"/>
    <property type="molecule type" value="Genomic_DNA"/>
</dbReference>
<dbReference type="Gene3D" id="1.10.555.10">
    <property type="entry name" value="Rho GTPase activation protein"/>
    <property type="match status" value="1"/>
</dbReference>
<dbReference type="GO" id="GO:0005096">
    <property type="term" value="F:GTPase activator activity"/>
    <property type="evidence" value="ECO:0007669"/>
    <property type="project" value="TreeGrafter"/>
</dbReference>
<evidence type="ECO:0000256" key="1">
    <source>
        <dbReference type="SAM" id="MobiDB-lite"/>
    </source>
</evidence>
<dbReference type="STRING" id="137246.A0A401T4N1"/>
<dbReference type="InterPro" id="IPR008936">
    <property type="entry name" value="Rho_GTPase_activation_prot"/>
</dbReference>
<dbReference type="InterPro" id="IPR036865">
    <property type="entry name" value="CRAL-TRIO_dom_sf"/>
</dbReference>
<dbReference type="CDD" id="cd00170">
    <property type="entry name" value="SEC14"/>
    <property type="match status" value="1"/>
</dbReference>
<dbReference type="InterPro" id="IPR001251">
    <property type="entry name" value="CRAL-TRIO_dom"/>
</dbReference>
<keyword evidence="5" id="KW-1185">Reference proteome</keyword>
<comment type="caution">
    <text evidence="4">The sequence shown here is derived from an EMBL/GenBank/DDBJ whole genome shotgun (WGS) entry which is preliminary data.</text>
</comment>
<evidence type="ECO:0008006" key="6">
    <source>
        <dbReference type="Google" id="ProtNLM"/>
    </source>
</evidence>
<dbReference type="Gene3D" id="3.40.525.10">
    <property type="entry name" value="CRAL-TRIO lipid binding domain"/>
    <property type="match status" value="1"/>
</dbReference>
<dbReference type="Pfam" id="PF13716">
    <property type="entry name" value="CRAL_TRIO_2"/>
    <property type="match status" value="1"/>
</dbReference>
<feature type="domain" description="CRAL-TRIO" evidence="2">
    <location>
        <begin position="86"/>
        <end position="241"/>
    </location>
</feature>
<dbReference type="Proteomes" id="UP000287033">
    <property type="component" value="Unassembled WGS sequence"/>
</dbReference>
<dbReference type="PROSITE" id="PS50238">
    <property type="entry name" value="RHOGAP"/>
    <property type="match status" value="1"/>
</dbReference>
<dbReference type="GO" id="GO:2001136">
    <property type="term" value="P:negative regulation of endocytic recycling"/>
    <property type="evidence" value="ECO:0007669"/>
    <property type="project" value="TreeGrafter"/>
</dbReference>
<evidence type="ECO:0000259" key="2">
    <source>
        <dbReference type="PROSITE" id="PS50191"/>
    </source>
</evidence>
<feature type="region of interest" description="Disordered" evidence="1">
    <location>
        <begin position="32"/>
        <end position="76"/>
    </location>
</feature>
<evidence type="ECO:0000313" key="5">
    <source>
        <dbReference type="Proteomes" id="UP000287033"/>
    </source>
</evidence>
<dbReference type="Pfam" id="PF00620">
    <property type="entry name" value="RhoGAP"/>
    <property type="match status" value="1"/>
</dbReference>
<dbReference type="FunFam" id="3.40.525.10:FF:000007">
    <property type="entry name" value="rho GTPase-activating protein 1"/>
    <property type="match status" value="1"/>
</dbReference>
<reference evidence="4 5" key="1">
    <citation type="journal article" date="2018" name="Nat. Ecol. Evol.">
        <title>Shark genomes provide insights into elasmobranch evolution and the origin of vertebrates.</title>
        <authorList>
            <person name="Hara Y"/>
            <person name="Yamaguchi K"/>
            <person name="Onimaru K"/>
            <person name="Kadota M"/>
            <person name="Koyanagi M"/>
            <person name="Keeley SD"/>
            <person name="Tatsumi K"/>
            <person name="Tanaka K"/>
            <person name="Motone F"/>
            <person name="Kageyama Y"/>
            <person name="Nozu R"/>
            <person name="Adachi N"/>
            <person name="Nishimura O"/>
            <person name="Nakagawa R"/>
            <person name="Tanegashima C"/>
            <person name="Kiyatake I"/>
            <person name="Matsumoto R"/>
            <person name="Murakumo K"/>
            <person name="Nishida K"/>
            <person name="Terakita A"/>
            <person name="Kuratani S"/>
            <person name="Sato K"/>
            <person name="Hyodo S Kuraku.S."/>
        </authorList>
    </citation>
    <scope>NUCLEOTIDE SEQUENCE [LARGE SCALE GENOMIC DNA]</scope>
</reference>
<name>A0A401T4N1_CHIPU</name>
<sequence>MATTDLLVDLQDDLVSDDTSKALGQLKLSPLDEKTWPTECDGELQSVSEQSSARKGGKEGELPYSADNDTLPEVVETPPDLKWDDPYYDIARRQIVEVAGDDNFGRKVIVVSACRMPPSHQLDHTQLLKYLKHTLDKYVESDYSVVYFHYGLNSQNKPSFAWLLEAYKEFDRKYKKNIKALYIVHPTRFIKALLVVFKPIISMKFGRKILYVNHLGELEQYLKCERMVIPQCVKRFDERIQATQRLKPQEPKKQLPHQQFGIPLQELREKDPEHKAIPLVMEQTSTYIRKHGVVVDFETYNDVHLAAVMLKTFLRELPEPLLTYNLYNKVVSLGKVPQNKQIEAIVEMIQFLPEDNYTVLHYLVEFLGEIADNSDLNKMTASNLALVFGPALLWAKDAAISLNAINPINNFTQLLFENYIEIFPAK</sequence>
<dbReference type="SUPFAM" id="SSF48350">
    <property type="entry name" value="GTPase activation domain, GAP"/>
    <property type="match status" value="1"/>
</dbReference>
<evidence type="ECO:0000259" key="3">
    <source>
        <dbReference type="PROSITE" id="PS50238"/>
    </source>
</evidence>
<dbReference type="PANTHER" id="PTHR45808">
    <property type="entry name" value="RHO GTPASE-ACTIVATING PROTEIN 68F"/>
    <property type="match status" value="1"/>
</dbReference>
<dbReference type="PROSITE" id="PS50191">
    <property type="entry name" value="CRAL_TRIO"/>
    <property type="match status" value="1"/>
</dbReference>
<protein>
    <recommendedName>
        <fullName evidence="6">Rho-GAP domain-containing protein</fullName>
    </recommendedName>
</protein>
<dbReference type="OrthoDB" id="19923at2759"/>
<dbReference type="SMART" id="SM00324">
    <property type="entry name" value="RhoGAP"/>
    <property type="match status" value="1"/>
</dbReference>
<dbReference type="OMA" id="SHNPDCD"/>
<dbReference type="InterPro" id="IPR000198">
    <property type="entry name" value="RhoGAP_dom"/>
</dbReference>
<dbReference type="SUPFAM" id="SSF52087">
    <property type="entry name" value="CRAL/TRIO domain"/>
    <property type="match status" value="1"/>
</dbReference>
<dbReference type="PANTHER" id="PTHR45808:SF6">
    <property type="entry name" value="RHO GTPASE-ACTIVATING PROTEIN 1"/>
    <property type="match status" value="1"/>
</dbReference>
<dbReference type="SMART" id="SM00516">
    <property type="entry name" value="SEC14"/>
    <property type="match status" value="1"/>
</dbReference>
<dbReference type="GO" id="GO:0005737">
    <property type="term" value="C:cytoplasm"/>
    <property type="evidence" value="ECO:0007669"/>
    <property type="project" value="TreeGrafter"/>
</dbReference>
<evidence type="ECO:0000313" key="4">
    <source>
        <dbReference type="EMBL" id="GCC37577.1"/>
    </source>
</evidence>
<gene>
    <name evidence="4" type="ORF">chiPu_0016081</name>
</gene>
<proteinExistence type="predicted"/>
<accession>A0A401T4N1</accession>